<gene>
    <name evidence="3" type="ORF">BT96DRAFT_924434</name>
</gene>
<feature type="signal peptide" evidence="2">
    <location>
        <begin position="1"/>
        <end position="21"/>
    </location>
</feature>
<keyword evidence="4" id="KW-1185">Reference proteome</keyword>
<keyword evidence="2" id="KW-0732">Signal</keyword>
<sequence length="72" mass="7969">YPCLALTIFSSLAFLLSSSSAIVSGTALWELDQDAAEANPRTITVQRRRRGTIGKGYSQGRKKTKRKNCESY</sequence>
<evidence type="ECO:0000256" key="1">
    <source>
        <dbReference type="SAM" id="MobiDB-lite"/>
    </source>
</evidence>
<dbReference type="Proteomes" id="UP000799118">
    <property type="component" value="Unassembled WGS sequence"/>
</dbReference>
<evidence type="ECO:0008006" key="5">
    <source>
        <dbReference type="Google" id="ProtNLM"/>
    </source>
</evidence>
<dbReference type="EMBL" id="ML769586">
    <property type="protein sequence ID" value="KAE9392869.1"/>
    <property type="molecule type" value="Genomic_DNA"/>
</dbReference>
<organism evidence="3 4">
    <name type="scientific">Gymnopus androsaceus JB14</name>
    <dbReference type="NCBI Taxonomy" id="1447944"/>
    <lineage>
        <taxon>Eukaryota</taxon>
        <taxon>Fungi</taxon>
        <taxon>Dikarya</taxon>
        <taxon>Basidiomycota</taxon>
        <taxon>Agaricomycotina</taxon>
        <taxon>Agaricomycetes</taxon>
        <taxon>Agaricomycetidae</taxon>
        <taxon>Agaricales</taxon>
        <taxon>Marasmiineae</taxon>
        <taxon>Omphalotaceae</taxon>
        <taxon>Gymnopus</taxon>
    </lineage>
</organism>
<name>A0A6A4H3V2_9AGAR</name>
<protein>
    <recommendedName>
        <fullName evidence="5">Secreted protein</fullName>
    </recommendedName>
</protein>
<evidence type="ECO:0000313" key="4">
    <source>
        <dbReference type="Proteomes" id="UP000799118"/>
    </source>
</evidence>
<feature type="region of interest" description="Disordered" evidence="1">
    <location>
        <begin position="47"/>
        <end position="72"/>
    </location>
</feature>
<proteinExistence type="predicted"/>
<evidence type="ECO:0000256" key="2">
    <source>
        <dbReference type="SAM" id="SignalP"/>
    </source>
</evidence>
<evidence type="ECO:0000313" key="3">
    <source>
        <dbReference type="EMBL" id="KAE9392869.1"/>
    </source>
</evidence>
<reference evidence="3" key="1">
    <citation type="journal article" date="2019" name="Environ. Microbiol.">
        <title>Fungal ecological strategies reflected in gene transcription - a case study of two litter decomposers.</title>
        <authorList>
            <person name="Barbi F."/>
            <person name="Kohler A."/>
            <person name="Barry K."/>
            <person name="Baskaran P."/>
            <person name="Daum C."/>
            <person name="Fauchery L."/>
            <person name="Ihrmark K."/>
            <person name="Kuo A."/>
            <person name="LaButti K."/>
            <person name="Lipzen A."/>
            <person name="Morin E."/>
            <person name="Grigoriev I.V."/>
            <person name="Henrissat B."/>
            <person name="Lindahl B."/>
            <person name="Martin F."/>
        </authorList>
    </citation>
    <scope>NUCLEOTIDE SEQUENCE</scope>
    <source>
        <strain evidence="3">JB14</strain>
    </source>
</reference>
<feature type="non-terminal residue" evidence="3">
    <location>
        <position position="1"/>
    </location>
</feature>
<dbReference type="AlphaFoldDB" id="A0A6A4H3V2"/>
<accession>A0A6A4H3V2</accession>
<feature type="chain" id="PRO_5025450616" description="Secreted protein" evidence="2">
    <location>
        <begin position="22"/>
        <end position="72"/>
    </location>
</feature>